<evidence type="ECO:0000256" key="1">
    <source>
        <dbReference type="SAM" id="Coils"/>
    </source>
</evidence>
<feature type="compositionally biased region" description="Polar residues" evidence="2">
    <location>
        <begin position="676"/>
        <end position="706"/>
    </location>
</feature>
<feature type="compositionally biased region" description="Basic and acidic residues" evidence="2">
    <location>
        <begin position="326"/>
        <end position="347"/>
    </location>
</feature>
<feature type="compositionally biased region" description="Basic and acidic residues" evidence="2">
    <location>
        <begin position="489"/>
        <end position="516"/>
    </location>
</feature>
<feature type="compositionally biased region" description="Polar residues" evidence="2">
    <location>
        <begin position="589"/>
        <end position="598"/>
    </location>
</feature>
<feature type="compositionally biased region" description="Basic and acidic residues" evidence="2">
    <location>
        <begin position="1418"/>
        <end position="1430"/>
    </location>
</feature>
<feature type="compositionally biased region" description="Pro residues" evidence="2">
    <location>
        <begin position="179"/>
        <end position="210"/>
    </location>
</feature>
<name>A0A3B4AW55_9GOBI</name>
<feature type="region of interest" description="Disordered" evidence="2">
    <location>
        <begin position="875"/>
        <end position="894"/>
    </location>
</feature>
<organism evidence="3 4">
    <name type="scientific">Periophthalmus magnuspinnatus</name>
    <dbReference type="NCBI Taxonomy" id="409849"/>
    <lineage>
        <taxon>Eukaryota</taxon>
        <taxon>Metazoa</taxon>
        <taxon>Chordata</taxon>
        <taxon>Craniata</taxon>
        <taxon>Vertebrata</taxon>
        <taxon>Euteleostomi</taxon>
        <taxon>Actinopterygii</taxon>
        <taxon>Neopterygii</taxon>
        <taxon>Teleostei</taxon>
        <taxon>Neoteleostei</taxon>
        <taxon>Acanthomorphata</taxon>
        <taxon>Gobiaria</taxon>
        <taxon>Gobiiformes</taxon>
        <taxon>Gobioidei</taxon>
        <taxon>Gobiidae</taxon>
        <taxon>Oxudercinae</taxon>
        <taxon>Periophthalmus</taxon>
    </lineage>
</organism>
<dbReference type="GO" id="GO:0008625">
    <property type="term" value="P:extrinsic apoptotic signaling pathway via death domain receptors"/>
    <property type="evidence" value="ECO:0007669"/>
    <property type="project" value="TreeGrafter"/>
</dbReference>
<dbReference type="GO" id="GO:0003714">
    <property type="term" value="F:transcription corepressor activity"/>
    <property type="evidence" value="ECO:0007669"/>
    <property type="project" value="TreeGrafter"/>
</dbReference>
<evidence type="ECO:0000256" key="2">
    <source>
        <dbReference type="SAM" id="MobiDB-lite"/>
    </source>
</evidence>
<feature type="compositionally biased region" description="Polar residues" evidence="2">
    <location>
        <begin position="517"/>
        <end position="528"/>
    </location>
</feature>
<dbReference type="Ensembl" id="ENSPMGT00000021918.1">
    <property type="protein sequence ID" value="ENSPMGP00000020566.1"/>
    <property type="gene ID" value="ENSPMGG00000016644.1"/>
</dbReference>
<accession>A0A3B4AW55</accession>
<feature type="region of interest" description="Disordered" evidence="2">
    <location>
        <begin position="1405"/>
        <end position="1475"/>
    </location>
</feature>
<evidence type="ECO:0008006" key="5">
    <source>
        <dbReference type="Google" id="ProtNLM"/>
    </source>
</evidence>
<proteinExistence type="predicted"/>
<dbReference type="STRING" id="409849.ENSPMGP00000020566"/>
<feature type="compositionally biased region" description="Basic and acidic residues" evidence="2">
    <location>
        <begin position="213"/>
        <end position="273"/>
    </location>
</feature>
<keyword evidence="1" id="KW-0175">Coiled coil</keyword>
<feature type="compositionally biased region" description="Basic and acidic residues" evidence="2">
    <location>
        <begin position="354"/>
        <end position="381"/>
    </location>
</feature>
<feature type="region of interest" description="Disordered" evidence="2">
    <location>
        <begin position="771"/>
        <end position="852"/>
    </location>
</feature>
<dbReference type="Proteomes" id="UP000261520">
    <property type="component" value="Unplaced"/>
</dbReference>
<dbReference type="PANTHER" id="PTHR15489:SF2">
    <property type="entry name" value="CASP8-ASSOCIATED PROTEIN 2"/>
    <property type="match status" value="1"/>
</dbReference>
<dbReference type="Gene3D" id="1.10.10.60">
    <property type="entry name" value="Homeodomain-like"/>
    <property type="match status" value="1"/>
</dbReference>
<evidence type="ECO:0000313" key="3">
    <source>
        <dbReference type="Ensembl" id="ENSPMGP00000020566.1"/>
    </source>
</evidence>
<feature type="compositionally biased region" description="Basic residues" evidence="2">
    <location>
        <begin position="1447"/>
        <end position="1466"/>
    </location>
</feature>
<dbReference type="GO" id="GO:0005739">
    <property type="term" value="C:mitochondrion"/>
    <property type="evidence" value="ECO:0007669"/>
    <property type="project" value="TreeGrafter"/>
</dbReference>
<dbReference type="Pfam" id="PF21227">
    <property type="entry name" value="Myb_DNA-binding_7"/>
    <property type="match status" value="1"/>
</dbReference>
<feature type="region of interest" description="Disordered" evidence="2">
    <location>
        <begin position="676"/>
        <end position="740"/>
    </location>
</feature>
<feature type="coiled-coil region" evidence="1">
    <location>
        <begin position="37"/>
        <end position="103"/>
    </location>
</feature>
<feature type="region of interest" description="Disordered" evidence="2">
    <location>
        <begin position="118"/>
        <end position="416"/>
    </location>
</feature>
<feature type="compositionally biased region" description="Basic residues" evidence="2">
    <location>
        <begin position="771"/>
        <end position="786"/>
    </location>
</feature>
<feature type="compositionally biased region" description="Basic and acidic residues" evidence="2">
    <location>
        <begin position="875"/>
        <end position="884"/>
    </location>
</feature>
<keyword evidence="4" id="KW-1185">Reference proteome</keyword>
<dbReference type="InterPro" id="IPR039674">
    <property type="entry name" value="FLASH"/>
</dbReference>
<reference evidence="3" key="1">
    <citation type="submission" date="2025-08" db="UniProtKB">
        <authorList>
            <consortium name="Ensembl"/>
        </authorList>
    </citation>
    <scope>IDENTIFICATION</scope>
</reference>
<feature type="compositionally biased region" description="Polar residues" evidence="2">
    <location>
        <begin position="621"/>
        <end position="646"/>
    </location>
</feature>
<dbReference type="PANTHER" id="PTHR15489">
    <property type="entry name" value="CASPASE 8 ASSOCIATED PROTEIN 2"/>
    <property type="match status" value="1"/>
</dbReference>
<feature type="compositionally biased region" description="Acidic residues" evidence="2">
    <location>
        <begin position="829"/>
        <end position="842"/>
    </location>
</feature>
<feature type="region of interest" description="Disordered" evidence="2">
    <location>
        <begin position="1036"/>
        <end position="1082"/>
    </location>
</feature>
<feature type="region of interest" description="Disordered" evidence="2">
    <location>
        <begin position="581"/>
        <end position="655"/>
    </location>
</feature>
<feature type="region of interest" description="Disordered" evidence="2">
    <location>
        <begin position="1095"/>
        <end position="1118"/>
    </location>
</feature>
<feature type="compositionally biased region" description="Basic and acidic residues" evidence="2">
    <location>
        <begin position="281"/>
        <end position="293"/>
    </location>
</feature>
<evidence type="ECO:0000313" key="4">
    <source>
        <dbReference type="Proteomes" id="UP000261520"/>
    </source>
</evidence>
<reference evidence="3" key="2">
    <citation type="submission" date="2025-09" db="UniProtKB">
        <authorList>
            <consortium name="Ensembl"/>
        </authorList>
    </citation>
    <scope>IDENTIFICATION</scope>
</reference>
<feature type="region of interest" description="Disordered" evidence="2">
    <location>
        <begin position="484"/>
        <end position="550"/>
    </location>
</feature>
<feature type="compositionally biased region" description="Basic residues" evidence="2">
    <location>
        <begin position="382"/>
        <end position="403"/>
    </location>
</feature>
<feature type="compositionally biased region" description="Low complexity" evidence="2">
    <location>
        <begin position="1405"/>
        <end position="1417"/>
    </location>
</feature>
<sequence>FLCLVTPVKSAPSGLKEAMDLFEEIVTEEHQSKDASYTELKSRFQAAQSQITELHRRLEQLESQNTGLSKENSRLKMNISILLQTARQEVIRKDAEIQRLNQQSRKGLYLQSRNLRDQGCSSENQRLAPPPPLVPPNSSASHPLPRARLLPSKQIAPRSAPTAASEPPHPTHVSSRNRLPPPKETPNLPDLPPLPPAPLSHPPPPPPLPVSPLREEVPVPPRRDTEKHIESEQFSRDVVTRASQKDCHTSERHNNQTDKHKDKKHRYDFERKNNTTSNSSTERHERRYSHKDQTSNSGDSKSGNKKSNVFMSESDRGKGHVSKGGQSREERRDRTRDRPSRDSDSKEHKHHRDPSRTECRPSKDRQSRESRQERREEDDGRRHRRNPYSKEKHRSKEHNKKHSKPPEMFSKGKTVAEQIVAENSPHRKLCFMETLNLTLSPVKKPEVDCEGGQKEPIAATKTQEEEILCLPSMEDMCVIDEVDSSDPEVVSREHVEPSDKAPKTTPDKRKTVESQKETVNSISTTSENELLEDKSVDSTSASKTTEIQKDISTKCINGLMTEKSQEAVKESNMTEDAISLIPTEAAESNDISNTSNSEVMEDVVSKTVEGKCDVENLSPDLPQNTPLVSSPDTQSKDVSSQETTSKGVEMVSSSLSLESLPQEGLSLPEAINLLTQNNDSNGTVHPESTTGCSEVSKVSSTTQETSALERFTEISQTPKKSFSPAKSSEKSIKPSSSVPLLHDEDSMMRTLSSLKRIPDAISPLRSPVRISKRNLHHLQKPGHVKSLHKEFSSAPPDGTSKKVDVNKENEQPGSPAKTDPVVLAVPSDPELEEGEILSESDEATSPLPPTKRAKLTRPIRTKASPKCFLMNKTEEKSVSAKEPSESPGFVQSPPNKSRFKTVCPAATKATFCSIEEVMDTFKLVRTEIRKKYMKLHKTFPKKSFYGVMENFQESFMEFVDGADFGQICNLTQELKSKLKKIIVSVFSKVLNNGIVKRIFEQQAVDLKQKLWDFVDVQVDYLFKDVNTALKSICKPARSTVEHRNPKGNDKRRKESPVKRTEQKSSPSFSKSKPCAIVPFRTGLGSRGKGIRITLDQSDDTDDQSGPEPTAVVSFVPPTPDKGNTSLVASVLDKTDFELLTEQQATSLTFNLVRDSQMGEIFKCLLQGSDLLDSSTAAVDQSTWTLSTPRKDGERIITITTPGKFHSPSKLLITTWSSISPRKISSPSSTVLLNPALFDESCLLEVPSENKTIQRPYSILTEDLAVSLTIPSPLKSDSHLSFLQPPTVQVLSTPDSVLSAHISEDALLDEADATEHDIHLTLDTDNSSCCSSASMGSQEAPTQFLFKPELPMQALVMERSNDHFILKIRPASSANSTVTETESLSETLTEEIDCQKCESTIVISSQAQNNTASSSHTSNSEKEEVASESERSLTIAEELESTPEKSQVHKCRDRKRKRNHGKSKAKKCRTDEDSTQGVNCEAAGEEALSPNSLSAKNVIRRKGEVVMAWTREEDRTILLELKTRGASRETFSFLSEKLDKPSGEVGFYVTHL</sequence>
<protein>
    <recommendedName>
        <fullName evidence="5">Caspase 8 associated protein 2</fullName>
    </recommendedName>
</protein>
<feature type="compositionally biased region" description="Low complexity" evidence="2">
    <location>
        <begin position="295"/>
        <end position="308"/>
    </location>
</feature>
<feature type="compositionally biased region" description="Basic and acidic residues" evidence="2">
    <location>
        <begin position="799"/>
        <end position="810"/>
    </location>
</feature>
<dbReference type="GO" id="GO:0016605">
    <property type="term" value="C:PML body"/>
    <property type="evidence" value="ECO:0007669"/>
    <property type="project" value="TreeGrafter"/>
</dbReference>
<feature type="compositionally biased region" description="Low complexity" evidence="2">
    <location>
        <begin position="1063"/>
        <end position="1073"/>
    </location>
</feature>
<dbReference type="GO" id="GO:0036337">
    <property type="term" value="P:Fas signaling pathway"/>
    <property type="evidence" value="ECO:0007669"/>
    <property type="project" value="TreeGrafter"/>
</dbReference>
<feature type="compositionally biased region" description="Basic and acidic residues" evidence="2">
    <location>
        <begin position="1039"/>
        <end position="1062"/>
    </location>
</feature>